<comment type="catalytic activity">
    <reaction evidence="9">
        <text>a thioglucoside + H2O = a sugar + a thiol.</text>
        <dbReference type="EC" id="3.2.1.147"/>
    </reaction>
</comment>
<evidence type="ECO:0000256" key="8">
    <source>
        <dbReference type="ARBA" id="ARBA00032797"/>
    </source>
</evidence>
<name>A0A3P6GYQ7_BRAOL</name>
<accession>A0A3P6GYQ7</accession>
<comment type="function">
    <text evidence="1">Degradation of glucosinolates (glucose residue linked by a thioglucoside bound to an amino acid derivative) to glucose, sulfate and any of the products: thiocyanates, isothiocyanates, nitriles, epithionitriles or oxazolidine-2-thiones.</text>
</comment>
<protein>
    <recommendedName>
        <fullName evidence="5">thioglucosidase</fullName>
        <ecNumber evidence="5">3.2.1.147</ecNumber>
    </recommendedName>
    <alternativeName>
        <fullName evidence="7">Sinigrinase</fullName>
    </alternativeName>
    <alternativeName>
        <fullName evidence="8">Thioglucosidase</fullName>
    </alternativeName>
</protein>
<gene>
    <name evidence="12" type="ORF">BOLC6T36455H</name>
</gene>
<dbReference type="InterPro" id="IPR018120">
    <property type="entry name" value="Glyco_hydro_1_AS"/>
</dbReference>
<dbReference type="PROSITE" id="PS00572">
    <property type="entry name" value="GLYCOSYL_HYDROL_F1_1"/>
    <property type="match status" value="1"/>
</dbReference>
<dbReference type="EMBL" id="LR031880">
    <property type="protein sequence ID" value="VDD61002.1"/>
    <property type="molecule type" value="Genomic_DNA"/>
</dbReference>
<comment type="subunit">
    <text evidence="4">Homodimer.</text>
</comment>
<dbReference type="SUPFAM" id="SSF51445">
    <property type="entry name" value="(Trans)glycosidases"/>
    <property type="match status" value="1"/>
</dbReference>
<evidence type="ECO:0000256" key="10">
    <source>
        <dbReference type="PROSITE-ProRule" id="PRU10055"/>
    </source>
</evidence>
<sequence length="142" mass="16131">MQELLLDIIATEYQLVFRRLALSTTPRDPSDSKLYQNKYGNPLTYITENGVADLDTGNLTLPDALADNGRIQNHCSHLSCLKCSIDDGCNVAGYFAWSLMDNYEFGNGYTLRFGMNWVNFTNPADRREKASGKWFSEFIIKQ</sequence>
<dbReference type="GO" id="GO:0005773">
    <property type="term" value="C:vacuole"/>
    <property type="evidence" value="ECO:0007669"/>
    <property type="project" value="UniProtKB-SubCell"/>
</dbReference>
<dbReference type="Gene3D" id="3.20.20.80">
    <property type="entry name" value="Glycosidases"/>
    <property type="match status" value="1"/>
</dbReference>
<dbReference type="PANTHER" id="PTHR10353:SF301">
    <property type="entry name" value="MYROSINASE 4-RELATED"/>
    <property type="match status" value="1"/>
</dbReference>
<dbReference type="GO" id="GO:0008422">
    <property type="term" value="F:beta-glucosidase activity"/>
    <property type="evidence" value="ECO:0007669"/>
    <property type="project" value="TreeGrafter"/>
</dbReference>
<dbReference type="Pfam" id="PF00232">
    <property type="entry name" value="Glyco_hydro_1"/>
    <property type="match status" value="1"/>
</dbReference>
<evidence type="ECO:0000256" key="9">
    <source>
        <dbReference type="ARBA" id="ARBA00034026"/>
    </source>
</evidence>
<evidence type="ECO:0000256" key="11">
    <source>
        <dbReference type="RuleBase" id="RU003690"/>
    </source>
</evidence>
<dbReference type="InterPro" id="IPR001360">
    <property type="entry name" value="Glyco_hydro_1"/>
</dbReference>
<evidence type="ECO:0000256" key="5">
    <source>
        <dbReference type="ARBA" id="ARBA00012250"/>
    </source>
</evidence>
<dbReference type="GO" id="GO:0005975">
    <property type="term" value="P:carbohydrate metabolic process"/>
    <property type="evidence" value="ECO:0007669"/>
    <property type="project" value="InterPro"/>
</dbReference>
<evidence type="ECO:0000256" key="7">
    <source>
        <dbReference type="ARBA" id="ARBA00032643"/>
    </source>
</evidence>
<evidence type="ECO:0000256" key="4">
    <source>
        <dbReference type="ARBA" id="ARBA00011738"/>
    </source>
</evidence>
<dbReference type="GO" id="GO:0019137">
    <property type="term" value="F:thioglucosidase activity"/>
    <property type="evidence" value="ECO:0007669"/>
    <property type="project" value="UniProtKB-EC"/>
</dbReference>
<dbReference type="AlphaFoldDB" id="A0A3P6GYQ7"/>
<dbReference type="InterPro" id="IPR017853">
    <property type="entry name" value="GH"/>
</dbReference>
<dbReference type="PANTHER" id="PTHR10353">
    <property type="entry name" value="GLYCOSYL HYDROLASE"/>
    <property type="match status" value="1"/>
</dbReference>
<evidence type="ECO:0000256" key="2">
    <source>
        <dbReference type="ARBA" id="ARBA00004116"/>
    </source>
</evidence>
<feature type="active site" description="Nucleophile" evidence="10">
    <location>
        <position position="48"/>
    </location>
</feature>
<keyword evidence="6" id="KW-0926">Vacuole</keyword>
<evidence type="ECO:0000256" key="3">
    <source>
        <dbReference type="ARBA" id="ARBA00010838"/>
    </source>
</evidence>
<dbReference type="PRINTS" id="PR00131">
    <property type="entry name" value="GLHYDRLASE1"/>
</dbReference>
<evidence type="ECO:0000313" key="12">
    <source>
        <dbReference type="EMBL" id="VDD61002.1"/>
    </source>
</evidence>
<evidence type="ECO:0000256" key="6">
    <source>
        <dbReference type="ARBA" id="ARBA00022554"/>
    </source>
</evidence>
<comment type="subcellular location">
    <subcellularLocation>
        <location evidence="2">Vacuole</location>
    </subcellularLocation>
</comment>
<comment type="similarity">
    <text evidence="3 11">Belongs to the glycosyl hydrolase 1 family.</text>
</comment>
<proteinExistence type="inferred from homology"/>
<reference evidence="12" key="1">
    <citation type="submission" date="2018-11" db="EMBL/GenBank/DDBJ databases">
        <authorList>
            <consortium name="Genoscope - CEA"/>
            <person name="William W."/>
        </authorList>
    </citation>
    <scope>NUCLEOTIDE SEQUENCE</scope>
</reference>
<evidence type="ECO:0000256" key="1">
    <source>
        <dbReference type="ARBA" id="ARBA00003014"/>
    </source>
</evidence>
<organism evidence="12">
    <name type="scientific">Brassica oleracea</name>
    <name type="common">Wild cabbage</name>
    <dbReference type="NCBI Taxonomy" id="3712"/>
    <lineage>
        <taxon>Eukaryota</taxon>
        <taxon>Viridiplantae</taxon>
        <taxon>Streptophyta</taxon>
        <taxon>Embryophyta</taxon>
        <taxon>Tracheophyta</taxon>
        <taxon>Spermatophyta</taxon>
        <taxon>Magnoliopsida</taxon>
        <taxon>eudicotyledons</taxon>
        <taxon>Gunneridae</taxon>
        <taxon>Pentapetalae</taxon>
        <taxon>rosids</taxon>
        <taxon>malvids</taxon>
        <taxon>Brassicales</taxon>
        <taxon>Brassicaceae</taxon>
        <taxon>Brassiceae</taxon>
        <taxon>Brassica</taxon>
    </lineage>
</organism>
<dbReference type="EC" id="3.2.1.147" evidence="5"/>